<accession>A0A7S3CF14</accession>
<evidence type="ECO:0000256" key="1">
    <source>
        <dbReference type="PROSITE-ProRule" id="PRU00175"/>
    </source>
</evidence>
<dbReference type="GO" id="GO:0008270">
    <property type="term" value="F:zinc ion binding"/>
    <property type="evidence" value="ECO:0007669"/>
    <property type="project" value="UniProtKB-KW"/>
</dbReference>
<gene>
    <name evidence="4" type="ORF">CROS1456_LOCUS5598</name>
    <name evidence="5" type="ORF">HKI87_01g01150</name>
</gene>
<keyword evidence="1" id="KW-0863">Zinc-finger</keyword>
<dbReference type="SMART" id="SM00184">
    <property type="entry name" value="RING"/>
    <property type="match status" value="1"/>
</dbReference>
<name>A0A7S3CF14_9CHLO</name>
<feature type="domain" description="RING-type" evidence="3">
    <location>
        <begin position="229"/>
        <end position="270"/>
    </location>
</feature>
<keyword evidence="2" id="KW-0175">Coiled coil</keyword>
<dbReference type="Pfam" id="PF13920">
    <property type="entry name" value="zf-C3HC4_3"/>
    <property type="match status" value="1"/>
</dbReference>
<proteinExistence type="predicted"/>
<keyword evidence="1" id="KW-0479">Metal-binding</keyword>
<dbReference type="CDD" id="cd16449">
    <property type="entry name" value="RING-HC"/>
    <property type="match status" value="1"/>
</dbReference>
<keyword evidence="6" id="KW-1185">Reference proteome</keyword>
<evidence type="ECO:0000313" key="6">
    <source>
        <dbReference type="Proteomes" id="UP001472866"/>
    </source>
</evidence>
<evidence type="ECO:0000256" key="2">
    <source>
        <dbReference type="SAM" id="Coils"/>
    </source>
</evidence>
<feature type="coiled-coil region" evidence="2">
    <location>
        <begin position="192"/>
        <end position="226"/>
    </location>
</feature>
<keyword evidence="1" id="KW-0862">Zinc</keyword>
<evidence type="ECO:0000259" key="3">
    <source>
        <dbReference type="PROSITE" id="PS50089"/>
    </source>
</evidence>
<dbReference type="InterPro" id="IPR013083">
    <property type="entry name" value="Znf_RING/FYVE/PHD"/>
</dbReference>
<dbReference type="AlphaFoldDB" id="A0A7S3CF14"/>
<dbReference type="Gene3D" id="3.30.40.10">
    <property type="entry name" value="Zinc/RING finger domain, C3HC4 (zinc finger)"/>
    <property type="match status" value="1"/>
</dbReference>
<reference evidence="5 6" key="2">
    <citation type="submission" date="2024-03" db="EMBL/GenBank/DDBJ databases">
        <title>Complete genome sequence of the green alga Chloropicon roscoffensis RCC1871.</title>
        <authorList>
            <person name="Lemieux C."/>
            <person name="Pombert J.-F."/>
            <person name="Otis C."/>
            <person name="Turmel M."/>
        </authorList>
    </citation>
    <scope>NUCLEOTIDE SEQUENCE [LARGE SCALE GENOMIC DNA]</scope>
    <source>
        <strain evidence="5 6">RCC1871</strain>
    </source>
</reference>
<protein>
    <submittedName>
        <fullName evidence="5">E3 ubiquitin protein ligase</fullName>
    </submittedName>
</protein>
<dbReference type="SUPFAM" id="SSF57850">
    <property type="entry name" value="RING/U-box"/>
    <property type="match status" value="1"/>
</dbReference>
<dbReference type="InterPro" id="IPR047126">
    <property type="entry name" value="RNF141-like"/>
</dbReference>
<organism evidence="4">
    <name type="scientific">Chloropicon roscoffensis</name>
    <dbReference type="NCBI Taxonomy" id="1461544"/>
    <lineage>
        <taxon>Eukaryota</taxon>
        <taxon>Viridiplantae</taxon>
        <taxon>Chlorophyta</taxon>
        <taxon>Chloropicophyceae</taxon>
        <taxon>Chloropicales</taxon>
        <taxon>Chloropicaceae</taxon>
        <taxon>Chloropicon</taxon>
    </lineage>
</organism>
<dbReference type="EMBL" id="CP151501">
    <property type="protein sequence ID" value="WZN58591.1"/>
    <property type="molecule type" value="Genomic_DNA"/>
</dbReference>
<dbReference type="InterPro" id="IPR001841">
    <property type="entry name" value="Znf_RING"/>
</dbReference>
<dbReference type="EMBL" id="HBHZ01007244">
    <property type="protein sequence ID" value="CAE0192508.1"/>
    <property type="molecule type" value="Transcribed_RNA"/>
</dbReference>
<reference evidence="4" key="1">
    <citation type="submission" date="2021-01" db="EMBL/GenBank/DDBJ databases">
        <authorList>
            <person name="Corre E."/>
            <person name="Pelletier E."/>
            <person name="Niang G."/>
            <person name="Scheremetjew M."/>
            <person name="Finn R."/>
            <person name="Kale V."/>
            <person name="Holt S."/>
            <person name="Cochrane G."/>
            <person name="Meng A."/>
            <person name="Brown T."/>
            <person name="Cohen L."/>
        </authorList>
    </citation>
    <scope>NUCLEOTIDE SEQUENCE</scope>
    <source>
        <strain evidence="4">RCC1871</strain>
    </source>
</reference>
<evidence type="ECO:0000313" key="4">
    <source>
        <dbReference type="EMBL" id="CAE0192508.1"/>
    </source>
</evidence>
<evidence type="ECO:0000313" key="5">
    <source>
        <dbReference type="EMBL" id="WZN58591.1"/>
    </source>
</evidence>
<dbReference type="PROSITE" id="PS50089">
    <property type="entry name" value="ZF_RING_2"/>
    <property type="match status" value="1"/>
</dbReference>
<sequence>MEPETTTTRAPEEGEATQKILRMISDDAVAEGLQTSELVQKVRETITEISANRKPRKRARLRESVDWTAEGELGAEALADPNATAAALTEHHGTLDDLEVSQADREGLLRLATDLAGSGSFAAVDGRDGGDLGAFALNAVVVLAKAALRKDGEKHNTRALQKTLETMHTQYTSLANETCCLQTRLKREKDACVVLERDVDRIRGDVDDLRRENDDLKRRLRDAEGELRCGICYEARKNCVLLPCLHHLFCAECLNTHFSTSQARTCPVCRKGVSGVLVLQLE</sequence>
<dbReference type="PANTHER" id="PTHR12109">
    <property type="entry name" value="RING FINGER PROTEIN 141-RELATED"/>
    <property type="match status" value="1"/>
</dbReference>
<dbReference type="PANTHER" id="PTHR12109:SF5">
    <property type="entry name" value="RING-TYPE DOMAIN-CONTAINING PROTEIN"/>
    <property type="match status" value="1"/>
</dbReference>
<dbReference type="Proteomes" id="UP001472866">
    <property type="component" value="Chromosome 01"/>
</dbReference>